<proteinExistence type="predicted"/>
<dbReference type="Proteomes" id="UP000017881">
    <property type="component" value="Chromosome"/>
</dbReference>
<gene>
    <name evidence="1" type="ORF">SPISAL_01990</name>
</gene>
<organism evidence="1 2">
    <name type="scientific">Spiribacter salinus M19-40</name>
    <dbReference type="NCBI Taxonomy" id="1260251"/>
    <lineage>
        <taxon>Bacteria</taxon>
        <taxon>Pseudomonadati</taxon>
        <taxon>Pseudomonadota</taxon>
        <taxon>Gammaproteobacteria</taxon>
        <taxon>Chromatiales</taxon>
        <taxon>Ectothiorhodospiraceae</taxon>
        <taxon>Spiribacter</taxon>
    </lineage>
</organism>
<keyword evidence="2" id="KW-1185">Reference proteome</keyword>
<dbReference type="HOGENOM" id="CLU_2572132_0_0_6"/>
<dbReference type="AlphaFoldDB" id="R4VIT0"/>
<dbReference type="EMBL" id="CP005963">
    <property type="protein sequence ID" value="AGM40497.1"/>
    <property type="molecule type" value="Genomic_DNA"/>
</dbReference>
<protein>
    <submittedName>
        <fullName evidence="1">Uncharacterized protein</fullName>
    </submittedName>
</protein>
<accession>R4VIT0</accession>
<evidence type="ECO:0000313" key="2">
    <source>
        <dbReference type="Proteomes" id="UP000017881"/>
    </source>
</evidence>
<reference evidence="1 2" key="1">
    <citation type="journal article" date="2013" name="Genome Announc.">
        <title>Draft Genome of Spiribacter salinus M19-40, an Abundant Gammaproteobacterium in Aquatic Hypersaline Environments.</title>
        <authorList>
            <person name="Leon M.J."/>
            <person name="Ghai R."/>
            <person name="Fernandez A.B."/>
            <person name="Sanchez-Porro C."/>
            <person name="Rodriguez-Valera F."/>
            <person name="Ventosa A."/>
        </authorList>
    </citation>
    <scope>NUCLEOTIDE SEQUENCE [LARGE SCALE GENOMIC DNA]</scope>
    <source>
        <strain evidence="1">M19-40</strain>
    </source>
</reference>
<dbReference type="KEGG" id="ssal:SPISAL_01990"/>
<sequence length="81" mass="8743">MQALNGEPRIAPPHQRENALGIQAEVLGHLSRDERGMQSMPDAAVVIDSVDPAMTCDLMARGLPVVELTQCGGRPVAPRYH</sequence>
<evidence type="ECO:0000313" key="1">
    <source>
        <dbReference type="EMBL" id="AGM40497.1"/>
    </source>
</evidence>
<name>R4VIT0_9GAMM</name>